<evidence type="ECO:0000256" key="4">
    <source>
        <dbReference type="ARBA" id="ARBA00010912"/>
    </source>
</evidence>
<dbReference type="GO" id="GO:0003723">
    <property type="term" value="F:RNA binding"/>
    <property type="evidence" value="ECO:0007669"/>
    <property type="project" value="InterPro"/>
</dbReference>
<sequence length="579" mass="65992">MCVYEACDMRENFLPAETDFGDEVLSGGRVQEILGKQLEEYLGENKVHTTAYEKERRVKVLETLKAIGEDWIRGIADASGVGIHAEAIRICTFGSYHLGVDHPESDVDVLILCPKFVDRQKDIFGPLDMPGTGEHGKSGITLVEALRKHPQVDQLLAVSDAFVPVVKFVLDGIHVDLISAIIPQAEIPTEVDLLSPNSDLFLKMDSSSRQGINAMRISREILRLVPDEDAFRSTLRAVKLWARRRGIYSNILGYLGGISWTIMTAKVCTIYHPSPPAVLLYKFFQLFAMYWDWPRPVVLAELASETQSPYLREWNPDLYPSDRRHVMPIITPVHPMMNTTHNVSLSTYRVIVGELVRGYSCLLSLCAEGIEKSENCRNLWGQLFERTEFFSWYPTYLKIDVSSENTITQTRWKGLVESRLRHLLQMLQNFQFKQVHLCADENNATTSNHHSFYIGIDARNWKGSLENLQKLVTSSVNQWVSEELEWQVRLLSETWEGKESGRGLGSPVLTRLFSLQFCQRDHATMKITYSMSPGEVAPSRNSTGKRIKRKQRKAQRHHQAREGDTLNDREQQHITSVTT</sequence>
<evidence type="ECO:0000256" key="10">
    <source>
        <dbReference type="ARBA" id="ARBA00022840"/>
    </source>
</evidence>
<dbReference type="Pfam" id="PF20750">
    <property type="entry name" value="PAP_NTPase"/>
    <property type="match status" value="1"/>
</dbReference>
<dbReference type="FunFam" id="1.10.1410.10:FF:000001">
    <property type="entry name" value="Putative poly(A) polymerase gamma"/>
    <property type="match status" value="1"/>
</dbReference>
<keyword evidence="10" id="KW-0067">ATP-binding</keyword>
<comment type="cofactor">
    <cofactor evidence="2">
        <name>Mg(2+)</name>
        <dbReference type="ChEBI" id="CHEBI:18420"/>
    </cofactor>
</comment>
<dbReference type="EMBL" id="HBHW01011272">
    <property type="protein sequence ID" value="CAE0040697.1"/>
    <property type="molecule type" value="Transcribed_RNA"/>
</dbReference>
<dbReference type="GO" id="GO:1990817">
    <property type="term" value="F:poly(A) RNA polymerase activity"/>
    <property type="evidence" value="ECO:0007669"/>
    <property type="project" value="UniProtKB-EC"/>
</dbReference>
<evidence type="ECO:0000256" key="6">
    <source>
        <dbReference type="ARBA" id="ARBA00022664"/>
    </source>
</evidence>
<feature type="region of interest" description="Disordered" evidence="13">
    <location>
        <begin position="532"/>
        <end position="579"/>
    </location>
</feature>
<name>A0A7S2ZHV5_9RHOD</name>
<protein>
    <recommendedName>
        <fullName evidence="5">polynucleotide adenylyltransferase</fullName>
        <ecNumber evidence="5">2.7.7.19</ecNumber>
    </recommendedName>
</protein>
<dbReference type="SUPFAM" id="SSF81631">
    <property type="entry name" value="PAP/OAS1 substrate-binding domain"/>
    <property type="match status" value="1"/>
</dbReference>
<gene>
    <name evidence="17" type="ORF">RMAR00112_LOCUS8661</name>
    <name evidence="18" type="ORF">RMAR00112_LOCUS8663</name>
    <name evidence="19" type="ORF">RMAR00112_LOCUS8668</name>
</gene>
<evidence type="ECO:0000259" key="14">
    <source>
        <dbReference type="Pfam" id="PF04926"/>
    </source>
</evidence>
<evidence type="ECO:0000256" key="13">
    <source>
        <dbReference type="SAM" id="MobiDB-lite"/>
    </source>
</evidence>
<dbReference type="InterPro" id="IPR043519">
    <property type="entry name" value="NT_sf"/>
</dbReference>
<dbReference type="SUPFAM" id="SSF55003">
    <property type="entry name" value="PAP/Archaeal CCA-adding enzyme, C-terminal domain"/>
    <property type="match status" value="1"/>
</dbReference>
<keyword evidence="11" id="KW-0460">Magnesium</keyword>
<dbReference type="EC" id="2.7.7.19" evidence="5"/>
<dbReference type="GO" id="GO:0031123">
    <property type="term" value="P:RNA 3'-end processing"/>
    <property type="evidence" value="ECO:0007669"/>
    <property type="project" value="InterPro"/>
</dbReference>
<evidence type="ECO:0000259" key="16">
    <source>
        <dbReference type="Pfam" id="PF20750"/>
    </source>
</evidence>
<evidence type="ECO:0000259" key="15">
    <source>
        <dbReference type="Pfam" id="PF04928"/>
    </source>
</evidence>
<reference evidence="17" key="1">
    <citation type="submission" date="2021-01" db="EMBL/GenBank/DDBJ databases">
        <authorList>
            <person name="Corre E."/>
            <person name="Pelletier E."/>
            <person name="Niang G."/>
            <person name="Scheremetjew M."/>
            <person name="Finn R."/>
            <person name="Kale V."/>
            <person name="Holt S."/>
            <person name="Cochrane G."/>
            <person name="Meng A."/>
            <person name="Brown T."/>
            <person name="Cohen L."/>
        </authorList>
    </citation>
    <scope>NUCLEOTIDE SEQUENCE</scope>
    <source>
        <strain evidence="17">CCMP 769</strain>
    </source>
</reference>
<feature type="domain" description="Poly(A) polymerase central" evidence="15">
    <location>
        <begin position="231"/>
        <end position="364"/>
    </location>
</feature>
<dbReference type="EMBL" id="HBHW01011279">
    <property type="protein sequence ID" value="CAE0040704.1"/>
    <property type="molecule type" value="Transcribed_RNA"/>
</dbReference>
<evidence type="ECO:0000256" key="2">
    <source>
        <dbReference type="ARBA" id="ARBA00001946"/>
    </source>
</evidence>
<dbReference type="SUPFAM" id="SSF81301">
    <property type="entry name" value="Nucleotidyltransferase"/>
    <property type="match status" value="1"/>
</dbReference>
<dbReference type="Gene3D" id="3.30.460.10">
    <property type="entry name" value="Beta Polymerase, domain 2"/>
    <property type="match status" value="1"/>
</dbReference>
<dbReference type="Gene3D" id="1.10.1410.10">
    <property type="match status" value="1"/>
</dbReference>
<evidence type="ECO:0000256" key="11">
    <source>
        <dbReference type="ARBA" id="ARBA00022842"/>
    </source>
</evidence>
<evidence type="ECO:0000256" key="7">
    <source>
        <dbReference type="ARBA" id="ARBA00022679"/>
    </source>
</evidence>
<evidence type="ECO:0000313" key="17">
    <source>
        <dbReference type="EMBL" id="CAE0040697.1"/>
    </source>
</evidence>
<dbReference type="GO" id="GO:0046872">
    <property type="term" value="F:metal ion binding"/>
    <property type="evidence" value="ECO:0007669"/>
    <property type="project" value="UniProtKB-KW"/>
</dbReference>
<feature type="domain" description="Poly(A) polymerase RNA-binding" evidence="14">
    <location>
        <begin position="388"/>
        <end position="430"/>
    </location>
</feature>
<dbReference type="InterPro" id="IPR007012">
    <property type="entry name" value="PolA_pol_cen_dom"/>
</dbReference>
<evidence type="ECO:0000256" key="12">
    <source>
        <dbReference type="ARBA" id="ARBA00023242"/>
    </source>
</evidence>
<dbReference type="GO" id="GO:0005524">
    <property type="term" value="F:ATP binding"/>
    <property type="evidence" value="ECO:0007669"/>
    <property type="project" value="UniProtKB-KW"/>
</dbReference>
<comment type="cofactor">
    <cofactor evidence="1">
        <name>Mn(2+)</name>
        <dbReference type="ChEBI" id="CHEBI:29035"/>
    </cofactor>
</comment>
<dbReference type="InterPro" id="IPR007010">
    <property type="entry name" value="PolA_pol_RNA-bd_dom"/>
</dbReference>
<keyword evidence="7" id="KW-0808">Transferase</keyword>
<dbReference type="EMBL" id="HBHW01011274">
    <property type="protein sequence ID" value="CAE0040699.1"/>
    <property type="molecule type" value="Transcribed_RNA"/>
</dbReference>
<evidence type="ECO:0000256" key="8">
    <source>
        <dbReference type="ARBA" id="ARBA00022723"/>
    </source>
</evidence>
<evidence type="ECO:0000256" key="3">
    <source>
        <dbReference type="ARBA" id="ARBA00004123"/>
    </source>
</evidence>
<dbReference type="InterPro" id="IPR011068">
    <property type="entry name" value="NuclTrfase_I-like_C"/>
</dbReference>
<dbReference type="AlphaFoldDB" id="A0A7S2ZHV5"/>
<dbReference type="Pfam" id="PF04926">
    <property type="entry name" value="PAP_RNA-bind"/>
    <property type="match status" value="1"/>
</dbReference>
<keyword evidence="12" id="KW-0539">Nucleus</keyword>
<comment type="similarity">
    <text evidence="4">Belongs to the poly(A) polymerase family.</text>
</comment>
<dbReference type="PANTHER" id="PTHR10682">
    <property type="entry name" value="POLY A POLYMERASE"/>
    <property type="match status" value="1"/>
</dbReference>
<dbReference type="CDD" id="cd05402">
    <property type="entry name" value="NT_PAP_TUTase"/>
    <property type="match status" value="1"/>
</dbReference>
<feature type="compositionally biased region" description="Basic residues" evidence="13">
    <location>
        <begin position="543"/>
        <end position="559"/>
    </location>
</feature>
<dbReference type="GO" id="GO:0005634">
    <property type="term" value="C:nucleus"/>
    <property type="evidence" value="ECO:0007669"/>
    <property type="project" value="UniProtKB-SubCell"/>
</dbReference>
<dbReference type="PANTHER" id="PTHR10682:SF10">
    <property type="entry name" value="POLYNUCLEOTIDE ADENYLYLTRANSFERASE"/>
    <property type="match status" value="1"/>
</dbReference>
<feature type="compositionally biased region" description="Basic and acidic residues" evidence="13">
    <location>
        <begin position="560"/>
        <end position="572"/>
    </location>
</feature>
<dbReference type="Pfam" id="PF04928">
    <property type="entry name" value="PAP_central"/>
    <property type="match status" value="1"/>
</dbReference>
<accession>A0A7S2ZHV5</accession>
<dbReference type="GO" id="GO:0006397">
    <property type="term" value="P:mRNA processing"/>
    <property type="evidence" value="ECO:0007669"/>
    <property type="project" value="UniProtKB-KW"/>
</dbReference>
<proteinExistence type="inferred from homology"/>
<dbReference type="InterPro" id="IPR048840">
    <property type="entry name" value="PolA_pol_NTPase"/>
</dbReference>
<keyword evidence="8" id="KW-0479">Metal-binding</keyword>
<evidence type="ECO:0000256" key="9">
    <source>
        <dbReference type="ARBA" id="ARBA00022741"/>
    </source>
</evidence>
<keyword evidence="6" id="KW-0507">mRNA processing</keyword>
<evidence type="ECO:0000256" key="1">
    <source>
        <dbReference type="ARBA" id="ARBA00001936"/>
    </source>
</evidence>
<organism evidence="17">
    <name type="scientific">Rhodosorus marinus</name>
    <dbReference type="NCBI Taxonomy" id="101924"/>
    <lineage>
        <taxon>Eukaryota</taxon>
        <taxon>Rhodophyta</taxon>
        <taxon>Stylonematophyceae</taxon>
        <taxon>Stylonematales</taxon>
        <taxon>Stylonemataceae</taxon>
        <taxon>Rhodosorus</taxon>
    </lineage>
</organism>
<evidence type="ECO:0000256" key="5">
    <source>
        <dbReference type="ARBA" id="ARBA00012388"/>
    </source>
</evidence>
<comment type="subcellular location">
    <subcellularLocation>
        <location evidence="3">Nucleus</location>
    </subcellularLocation>
</comment>
<evidence type="ECO:0000313" key="18">
    <source>
        <dbReference type="EMBL" id="CAE0040699.1"/>
    </source>
</evidence>
<keyword evidence="9" id="KW-0547">Nucleotide-binding</keyword>
<evidence type="ECO:0000313" key="19">
    <source>
        <dbReference type="EMBL" id="CAE0040704.1"/>
    </source>
</evidence>
<feature type="domain" description="Poly(A) polymerase nucleotidyltransferase" evidence="16">
    <location>
        <begin position="34"/>
        <end position="225"/>
    </location>
</feature>
<dbReference type="Gene3D" id="3.30.70.590">
    <property type="entry name" value="Poly(A) polymerase predicted RNA binding domain"/>
    <property type="match status" value="1"/>
</dbReference>